<dbReference type="Gene3D" id="3.30.70.20">
    <property type="match status" value="1"/>
</dbReference>
<dbReference type="GO" id="GO:0051536">
    <property type="term" value="F:iron-sulfur cluster binding"/>
    <property type="evidence" value="ECO:0007669"/>
    <property type="project" value="UniProtKB-KW"/>
</dbReference>
<dbReference type="EMBL" id="QZKI01000022">
    <property type="protein sequence ID" value="RJP73916.1"/>
    <property type="molecule type" value="Genomic_DNA"/>
</dbReference>
<dbReference type="PROSITE" id="PS51379">
    <property type="entry name" value="4FE4S_FER_2"/>
    <property type="match status" value="2"/>
</dbReference>
<keyword evidence="2" id="KW-0408">Iron</keyword>
<gene>
    <name evidence="5" type="ORF">C4532_03580</name>
</gene>
<evidence type="ECO:0000313" key="5">
    <source>
        <dbReference type="EMBL" id="RJP73916.1"/>
    </source>
</evidence>
<evidence type="ECO:0000313" key="6">
    <source>
        <dbReference type="Proteomes" id="UP000285961"/>
    </source>
</evidence>
<evidence type="ECO:0000256" key="3">
    <source>
        <dbReference type="ARBA" id="ARBA00023014"/>
    </source>
</evidence>
<protein>
    <recommendedName>
        <fullName evidence="4">4Fe-4S ferredoxin-type domain-containing protein</fullName>
    </recommendedName>
</protein>
<name>A0A419F6A1_9BACT</name>
<feature type="domain" description="4Fe-4S ferredoxin-type" evidence="4">
    <location>
        <begin position="284"/>
        <end position="313"/>
    </location>
</feature>
<evidence type="ECO:0000256" key="2">
    <source>
        <dbReference type="ARBA" id="ARBA00023004"/>
    </source>
</evidence>
<dbReference type="Pfam" id="PF00037">
    <property type="entry name" value="Fer4"/>
    <property type="match status" value="1"/>
</dbReference>
<sequence length="376" mass="41639">MTTSPYKTLAEKLDMNITGVPKVDGDFSPAFLEYLQILLKPEEAEVASFLSVDPNRLTAEEVAERAGKPVSEVEEVLGRLTERGVIIGFGGQYMLPVIPLLVNYHPFRNADDEDAMKAGRLYQQYYIKDGFYRYYESSAKGTPQRRAVPVDQSISGGQQVLSHEELDVFLDQANLGALALAPCPCRNRTDKLGIRECKDKYPVGSCLFVGMPAMLMVGRGDGKQVTREEAKKFAEEMRDLGLVVMTDNAVEMKDGVICFCCGCCCSITRGLTRWDNPRAFARSNFVARVSDDCAACATCVDRCFFKAISLPDGADKAQIDETRCMGCGACTVTCPTEALRLERLEREPIFASPRELRLKVASENEMAGQKRPLEKI</sequence>
<keyword evidence="1" id="KW-0479">Metal-binding</keyword>
<proteinExistence type="predicted"/>
<dbReference type="AlphaFoldDB" id="A0A419F6A1"/>
<evidence type="ECO:0000256" key="1">
    <source>
        <dbReference type="ARBA" id="ARBA00022723"/>
    </source>
</evidence>
<feature type="domain" description="4Fe-4S ferredoxin-type" evidence="4">
    <location>
        <begin position="315"/>
        <end position="344"/>
    </location>
</feature>
<comment type="caution">
    <text evidence="5">The sequence shown here is derived from an EMBL/GenBank/DDBJ whole genome shotgun (WGS) entry which is preliminary data.</text>
</comment>
<keyword evidence="3" id="KW-0411">Iron-sulfur</keyword>
<dbReference type="InterPro" id="IPR017900">
    <property type="entry name" value="4Fe4S_Fe_S_CS"/>
</dbReference>
<organism evidence="5 6">
    <name type="scientific">Candidatus Abyssobacteria bacterium SURF_17</name>
    <dbReference type="NCBI Taxonomy" id="2093361"/>
    <lineage>
        <taxon>Bacteria</taxon>
        <taxon>Pseudomonadati</taxon>
        <taxon>Candidatus Hydrogenedentota</taxon>
        <taxon>Candidatus Abyssobacteria</taxon>
    </lineage>
</organism>
<evidence type="ECO:0000259" key="4">
    <source>
        <dbReference type="PROSITE" id="PS51379"/>
    </source>
</evidence>
<accession>A0A419F6A1</accession>
<dbReference type="InterPro" id="IPR017896">
    <property type="entry name" value="4Fe4S_Fe-S-bd"/>
</dbReference>
<dbReference type="GO" id="GO:0046872">
    <property type="term" value="F:metal ion binding"/>
    <property type="evidence" value="ECO:0007669"/>
    <property type="project" value="UniProtKB-KW"/>
</dbReference>
<dbReference type="SUPFAM" id="SSF54862">
    <property type="entry name" value="4Fe-4S ferredoxins"/>
    <property type="match status" value="1"/>
</dbReference>
<dbReference type="Proteomes" id="UP000285961">
    <property type="component" value="Unassembled WGS sequence"/>
</dbReference>
<dbReference type="PROSITE" id="PS00198">
    <property type="entry name" value="4FE4S_FER_1"/>
    <property type="match status" value="1"/>
</dbReference>
<reference evidence="5 6" key="1">
    <citation type="journal article" date="2017" name="ISME J.">
        <title>Energy and carbon metabolisms in a deep terrestrial subsurface fluid microbial community.</title>
        <authorList>
            <person name="Momper L."/>
            <person name="Jungbluth S.P."/>
            <person name="Lee M.D."/>
            <person name="Amend J.P."/>
        </authorList>
    </citation>
    <scope>NUCLEOTIDE SEQUENCE [LARGE SCALE GENOMIC DNA]</scope>
    <source>
        <strain evidence="5">SURF_17</strain>
    </source>
</reference>